<protein>
    <submittedName>
        <fullName evidence="1">Uncharacterized protein</fullName>
    </submittedName>
</protein>
<gene>
    <name evidence="1" type="ORF">HMPREF0946_02174</name>
</gene>
<evidence type="ECO:0000313" key="2">
    <source>
        <dbReference type="Proteomes" id="UP000016231"/>
    </source>
</evidence>
<accession>U3GWX1</accession>
<name>U3GWX1_FUSVC</name>
<evidence type="ECO:0000313" key="1">
    <source>
        <dbReference type="EMBL" id="AGU16124.1"/>
    </source>
</evidence>
<dbReference type="EMBL" id="CP003700">
    <property type="protein sequence ID" value="AGU16124.1"/>
    <property type="molecule type" value="Genomic_DNA"/>
</dbReference>
<proteinExistence type="predicted"/>
<sequence length="32" mass="3679">MKCTGIIFLNLEEAIKKLELLLEEENKTEKSA</sequence>
<dbReference type="Proteomes" id="UP000016231">
    <property type="component" value="Chromosome"/>
</dbReference>
<reference evidence="1 2" key="1">
    <citation type="submission" date="2013-08" db="EMBL/GenBank/DDBJ databases">
        <title>The Genome Sequence of Fusobacterium sp. 3_1_36A2.</title>
        <authorList>
            <consortium name="The Broad Institute Genome Sequencing Platform"/>
            <person name="Earl A."/>
            <person name="Ward D."/>
            <person name="Feldgarden M."/>
            <person name="Gevers D."/>
            <person name="Strauss J."/>
            <person name="White A."/>
            <person name="Allen-Vercoe E."/>
            <person name="Walker B."/>
            <person name="Young S.K."/>
            <person name="Zeng Q."/>
            <person name="Gargeya S."/>
            <person name="Fitzgerald M."/>
            <person name="Haas B."/>
            <person name="Abouelleil A."/>
            <person name="Alvarado L."/>
            <person name="Arachchi H.M."/>
            <person name="Berlin A.M."/>
            <person name="Chapman S.B."/>
            <person name="Goldberg J."/>
            <person name="Griggs A."/>
            <person name="Gujja S."/>
            <person name="Hansen M."/>
            <person name="Howarth C."/>
            <person name="Imamovic A."/>
            <person name="Larimer J."/>
            <person name="McCowen C."/>
            <person name="Montmayeur A."/>
            <person name="Murphy C."/>
            <person name="Neiman D."/>
            <person name="Pearson M."/>
            <person name="Priest M."/>
            <person name="Roberts A."/>
            <person name="Saif S."/>
            <person name="Shea T."/>
            <person name="Sisk P."/>
            <person name="Sykes S."/>
            <person name="Wortman J."/>
            <person name="Nusbaum C."/>
            <person name="Birren B."/>
        </authorList>
    </citation>
    <scope>NUCLEOTIDE SEQUENCE [LARGE SCALE GENOMIC DNA]</scope>
    <source>
        <strain evidence="1 2">3_1_36A2</strain>
    </source>
</reference>
<dbReference type="AlphaFoldDB" id="U3GWX1"/>
<dbReference type="KEGG" id="fnc:HMPREF0946_02174"/>
<organism evidence="1 2">
    <name type="scientific">Fusobacterium vincentii 3_1_36A2</name>
    <dbReference type="NCBI Taxonomy" id="469604"/>
    <lineage>
        <taxon>Bacteria</taxon>
        <taxon>Fusobacteriati</taxon>
        <taxon>Fusobacteriota</taxon>
        <taxon>Fusobacteriia</taxon>
        <taxon>Fusobacteriales</taxon>
        <taxon>Fusobacteriaceae</taxon>
        <taxon>Fusobacterium</taxon>
    </lineage>
</organism>
<dbReference type="STRING" id="469604.HMPREF0946_02174"/>
<dbReference type="HOGENOM" id="CLU_3389616_0_0_0"/>